<dbReference type="PANTHER" id="PTHR37210:SF2">
    <property type="entry name" value="PROTEIN CHLOROPLAST VESICULATION"/>
    <property type="match status" value="1"/>
</dbReference>
<evidence type="ECO:0000313" key="2">
    <source>
        <dbReference type="Proteomes" id="UP000036987"/>
    </source>
</evidence>
<sequence>MVASSINCCLKAPANFREIPATIINKTSHSSWSMVKAKAKDDGNWTRRSLTTAASCVMIVTSVGDSLCNAVEFHQEYVPLMETKVVAGNRWSDRRVCPAWNVNSLESIVPENLPRPSRKKRIEATKTNIDRTAPKVGGGVVVLRHNSSCFSL</sequence>
<dbReference type="OMA" id="WHINSIE"/>
<evidence type="ECO:0000313" key="1">
    <source>
        <dbReference type="EMBL" id="KMZ71630.1"/>
    </source>
</evidence>
<dbReference type="OrthoDB" id="1892100at2759"/>
<accession>A0A0K9PTT3</accession>
<keyword evidence="2" id="KW-1185">Reference proteome</keyword>
<dbReference type="PANTHER" id="PTHR37210">
    <property type="entry name" value="EXPRESSED PROTEIN"/>
    <property type="match status" value="1"/>
</dbReference>
<gene>
    <name evidence="1" type="ORF">ZOSMA_178G00180</name>
</gene>
<organism evidence="1 2">
    <name type="scientific">Zostera marina</name>
    <name type="common">Eelgrass</name>
    <dbReference type="NCBI Taxonomy" id="29655"/>
    <lineage>
        <taxon>Eukaryota</taxon>
        <taxon>Viridiplantae</taxon>
        <taxon>Streptophyta</taxon>
        <taxon>Embryophyta</taxon>
        <taxon>Tracheophyta</taxon>
        <taxon>Spermatophyta</taxon>
        <taxon>Magnoliopsida</taxon>
        <taxon>Liliopsida</taxon>
        <taxon>Zosteraceae</taxon>
        <taxon>Zostera</taxon>
    </lineage>
</organism>
<comment type="caution">
    <text evidence="1">The sequence shown here is derived from an EMBL/GenBank/DDBJ whole genome shotgun (WGS) entry which is preliminary data.</text>
</comment>
<dbReference type="Proteomes" id="UP000036987">
    <property type="component" value="Unassembled WGS sequence"/>
</dbReference>
<dbReference type="InterPro" id="IPR053350">
    <property type="entry name" value="CV_Inducer"/>
</dbReference>
<dbReference type="AlphaFoldDB" id="A0A0K9PTT3"/>
<dbReference type="STRING" id="29655.A0A0K9PTT3"/>
<protein>
    <submittedName>
        <fullName evidence="1">Uncharacterized protein</fullName>
    </submittedName>
</protein>
<proteinExistence type="predicted"/>
<name>A0A0K9PTT3_ZOSMR</name>
<reference evidence="2" key="1">
    <citation type="journal article" date="2016" name="Nature">
        <title>The genome of the seagrass Zostera marina reveals angiosperm adaptation to the sea.</title>
        <authorList>
            <person name="Olsen J.L."/>
            <person name="Rouze P."/>
            <person name="Verhelst B."/>
            <person name="Lin Y.-C."/>
            <person name="Bayer T."/>
            <person name="Collen J."/>
            <person name="Dattolo E."/>
            <person name="De Paoli E."/>
            <person name="Dittami S."/>
            <person name="Maumus F."/>
            <person name="Michel G."/>
            <person name="Kersting A."/>
            <person name="Lauritano C."/>
            <person name="Lohaus R."/>
            <person name="Toepel M."/>
            <person name="Tonon T."/>
            <person name="Vanneste K."/>
            <person name="Amirebrahimi M."/>
            <person name="Brakel J."/>
            <person name="Bostroem C."/>
            <person name="Chovatia M."/>
            <person name="Grimwood J."/>
            <person name="Jenkins J.W."/>
            <person name="Jueterbock A."/>
            <person name="Mraz A."/>
            <person name="Stam W.T."/>
            <person name="Tice H."/>
            <person name="Bornberg-Bauer E."/>
            <person name="Green P.J."/>
            <person name="Pearson G.A."/>
            <person name="Procaccini G."/>
            <person name="Duarte C.M."/>
            <person name="Schmutz J."/>
            <person name="Reusch T.B.H."/>
            <person name="Van de Peer Y."/>
        </authorList>
    </citation>
    <scope>NUCLEOTIDE SEQUENCE [LARGE SCALE GENOMIC DNA]</scope>
    <source>
        <strain evidence="2">cv. Finnish</strain>
    </source>
</reference>
<dbReference type="EMBL" id="LFYR01000667">
    <property type="protein sequence ID" value="KMZ71630.1"/>
    <property type="molecule type" value="Genomic_DNA"/>
</dbReference>